<evidence type="ECO:0000313" key="1">
    <source>
        <dbReference type="EMBL" id="PBK66051.1"/>
    </source>
</evidence>
<reference evidence="2" key="1">
    <citation type="journal article" date="2017" name="Nat. Ecol. Evol.">
        <title>Genome expansion and lineage-specific genetic innovations in the forest pathogenic fungi Armillaria.</title>
        <authorList>
            <person name="Sipos G."/>
            <person name="Prasanna A.N."/>
            <person name="Walter M.C."/>
            <person name="O'Connor E."/>
            <person name="Balint B."/>
            <person name="Krizsan K."/>
            <person name="Kiss B."/>
            <person name="Hess J."/>
            <person name="Varga T."/>
            <person name="Slot J."/>
            <person name="Riley R."/>
            <person name="Boka B."/>
            <person name="Rigling D."/>
            <person name="Barry K."/>
            <person name="Lee J."/>
            <person name="Mihaltcheva S."/>
            <person name="LaButti K."/>
            <person name="Lipzen A."/>
            <person name="Waldron R."/>
            <person name="Moloney N.M."/>
            <person name="Sperisen C."/>
            <person name="Kredics L."/>
            <person name="Vagvoelgyi C."/>
            <person name="Patrignani A."/>
            <person name="Fitzpatrick D."/>
            <person name="Nagy I."/>
            <person name="Doyle S."/>
            <person name="Anderson J.B."/>
            <person name="Grigoriev I.V."/>
            <person name="Gueldener U."/>
            <person name="Muensterkoetter M."/>
            <person name="Nagy L.G."/>
        </authorList>
    </citation>
    <scope>NUCLEOTIDE SEQUENCE [LARGE SCALE GENOMIC DNA]</scope>
    <source>
        <strain evidence="2">28-4</strain>
    </source>
</reference>
<evidence type="ECO:0000313" key="2">
    <source>
        <dbReference type="Proteomes" id="UP000218334"/>
    </source>
</evidence>
<protein>
    <submittedName>
        <fullName evidence="1">Uncharacterized protein</fullName>
    </submittedName>
</protein>
<accession>A0A2H3B5C3</accession>
<dbReference type="EMBL" id="KZ293442">
    <property type="protein sequence ID" value="PBK66051.1"/>
    <property type="molecule type" value="Genomic_DNA"/>
</dbReference>
<name>A0A2H3B5C3_9AGAR</name>
<sequence>MDQWEIGITSAQPSAVYERLPSTTTDSTNERPDHILSEDDVLSVKYILKNCGLPVEIIDDTLDYAQYWPRIHTRRSLEEHAVADLQAGQTFPNADRCYIVSPPIPQDVKVRAVKFVTESCDQGWGGEPGHQGSYEGSWTWFEAAIIRGDPWWLNEVLGEPIDLYRKGLAEGVRSAARAAEVRSHKEEGSRWHVGVNVTAEGLYKEHTHVWPRTDEGIKQQSMRGLLGLSHEFVRLLEPGDRVALMARAMFPGWVNEIRRASIDVYYAT</sequence>
<dbReference type="AlphaFoldDB" id="A0A2H3B5C3"/>
<keyword evidence="2" id="KW-1185">Reference proteome</keyword>
<organism evidence="1 2">
    <name type="scientific">Armillaria solidipes</name>
    <dbReference type="NCBI Taxonomy" id="1076256"/>
    <lineage>
        <taxon>Eukaryota</taxon>
        <taxon>Fungi</taxon>
        <taxon>Dikarya</taxon>
        <taxon>Basidiomycota</taxon>
        <taxon>Agaricomycotina</taxon>
        <taxon>Agaricomycetes</taxon>
        <taxon>Agaricomycetidae</taxon>
        <taxon>Agaricales</taxon>
        <taxon>Marasmiineae</taxon>
        <taxon>Physalacriaceae</taxon>
        <taxon>Armillaria</taxon>
    </lineage>
</organism>
<dbReference type="Proteomes" id="UP000218334">
    <property type="component" value="Unassembled WGS sequence"/>
</dbReference>
<dbReference type="STRING" id="1076256.A0A2H3B5C3"/>
<proteinExistence type="predicted"/>
<gene>
    <name evidence="1" type="ORF">ARMSODRAFT_960501</name>
</gene>